<dbReference type="AlphaFoldDB" id="A0A9N9PA88"/>
<dbReference type="OrthoDB" id="5963at2759"/>
<evidence type="ECO:0000313" key="1">
    <source>
        <dbReference type="EMBL" id="CAG8805305.1"/>
    </source>
</evidence>
<sequence length="73" mass="8436">SAKLILEKKGVARKKSNIRNKDSLDNDNNVDIGELLIGLDKVSQEEETQEFDPIASEYMDIEHYTLKDKYYDT</sequence>
<comment type="caution">
    <text evidence="1">The sequence shown here is derived from an EMBL/GenBank/DDBJ whole genome shotgun (WGS) entry which is preliminary data.</text>
</comment>
<name>A0A9N9PA88_9GLOM</name>
<dbReference type="Proteomes" id="UP000789396">
    <property type="component" value="Unassembled WGS sequence"/>
</dbReference>
<organism evidence="1 2">
    <name type="scientific">Racocetra fulgida</name>
    <dbReference type="NCBI Taxonomy" id="60492"/>
    <lineage>
        <taxon>Eukaryota</taxon>
        <taxon>Fungi</taxon>
        <taxon>Fungi incertae sedis</taxon>
        <taxon>Mucoromycota</taxon>
        <taxon>Glomeromycotina</taxon>
        <taxon>Glomeromycetes</taxon>
        <taxon>Diversisporales</taxon>
        <taxon>Gigasporaceae</taxon>
        <taxon>Racocetra</taxon>
    </lineage>
</organism>
<protein>
    <submittedName>
        <fullName evidence="1">2103_t:CDS:1</fullName>
    </submittedName>
</protein>
<proteinExistence type="predicted"/>
<reference evidence="1" key="1">
    <citation type="submission" date="2021-06" db="EMBL/GenBank/DDBJ databases">
        <authorList>
            <person name="Kallberg Y."/>
            <person name="Tangrot J."/>
            <person name="Rosling A."/>
        </authorList>
    </citation>
    <scope>NUCLEOTIDE SEQUENCE</scope>
    <source>
        <strain evidence="1">IN212</strain>
    </source>
</reference>
<evidence type="ECO:0000313" key="2">
    <source>
        <dbReference type="Proteomes" id="UP000789396"/>
    </source>
</evidence>
<feature type="non-terminal residue" evidence="1">
    <location>
        <position position="73"/>
    </location>
</feature>
<keyword evidence="2" id="KW-1185">Reference proteome</keyword>
<accession>A0A9N9PA88</accession>
<feature type="non-terminal residue" evidence="1">
    <location>
        <position position="1"/>
    </location>
</feature>
<dbReference type="EMBL" id="CAJVPZ010077320">
    <property type="protein sequence ID" value="CAG8805305.1"/>
    <property type="molecule type" value="Genomic_DNA"/>
</dbReference>
<gene>
    <name evidence="1" type="ORF">RFULGI_LOCUS18159</name>
</gene>